<feature type="compositionally biased region" description="Polar residues" evidence="2">
    <location>
        <begin position="141"/>
        <end position="150"/>
    </location>
</feature>
<keyword evidence="5" id="KW-1185">Reference proteome</keyword>
<evidence type="ECO:0000313" key="4">
    <source>
        <dbReference type="EnsemblPlants" id="KQK05710"/>
    </source>
</evidence>
<accession>A0A0Q3MNH7</accession>
<feature type="compositionally biased region" description="Low complexity" evidence="2">
    <location>
        <begin position="53"/>
        <end position="70"/>
    </location>
</feature>
<dbReference type="PANTHER" id="PTHR31016:SF15">
    <property type="entry name" value="KINESIN-LIKE PROTEIN"/>
    <property type="match status" value="1"/>
</dbReference>
<gene>
    <name evidence="3" type="ORF">BRADI_2g22060v3</name>
</gene>
<dbReference type="AlphaFoldDB" id="A0A0Q3MNH7"/>
<dbReference type="OrthoDB" id="663969at2759"/>
<organism evidence="3">
    <name type="scientific">Brachypodium distachyon</name>
    <name type="common">Purple false brome</name>
    <name type="synonym">Trachynia distachya</name>
    <dbReference type="NCBI Taxonomy" id="15368"/>
    <lineage>
        <taxon>Eukaryota</taxon>
        <taxon>Viridiplantae</taxon>
        <taxon>Streptophyta</taxon>
        <taxon>Embryophyta</taxon>
        <taxon>Tracheophyta</taxon>
        <taxon>Spermatophyta</taxon>
        <taxon>Magnoliopsida</taxon>
        <taxon>Liliopsida</taxon>
        <taxon>Poales</taxon>
        <taxon>Poaceae</taxon>
        <taxon>BOP clade</taxon>
        <taxon>Pooideae</taxon>
        <taxon>Stipodae</taxon>
        <taxon>Brachypodieae</taxon>
        <taxon>Brachypodium</taxon>
    </lineage>
</organism>
<dbReference type="Proteomes" id="UP000008810">
    <property type="component" value="Chromosome 2"/>
</dbReference>
<feature type="compositionally biased region" description="Pro residues" evidence="2">
    <location>
        <begin position="385"/>
        <end position="394"/>
    </location>
</feature>
<evidence type="ECO:0000313" key="3">
    <source>
        <dbReference type="EMBL" id="KQK05710.1"/>
    </source>
</evidence>
<sequence>MAYRRKQQGAIQRSATFVEDHRHAPSPGDPATASPRATRFADDSRRPGDHRSSLAARALLASASSSSPRVSPRKSPRAARPSDPAQHSGLSPKHSPLKKDEAKQGLWGLLAQQAKVMLDENVVSPSAEDGKNHQAAMATSGGATQQSPSRWSYDRVRKESPTFRKGSDGGKLDIGTQLKNALEEGLQLQGTMAGESRTPAVAAAAGRKKLQIRRKACSADMRSAGNLNLATPEMAPMQTDLESTQIKASRDVANVMATKVKLLQRELKTVKADLAFSKERCAQLEEENRLLRDGKHDAVADEDLIRQQLETLLEEKARLANENTLYARENGFLRDVVELHQLNMQDMVSLHEDTIEEEEDQYDEDEEDADDQSICSPFCVEHAMPPTPSTPPQSPALFHADDNAAATPLPSPSFRAENAQVLRMDSCRDATFAASGSPLRRSSKEEDGSQQQTTPTQRSFEDDNCSTEMTDKRPMGTAGAML</sequence>
<reference evidence="3 4" key="1">
    <citation type="journal article" date="2010" name="Nature">
        <title>Genome sequencing and analysis of the model grass Brachypodium distachyon.</title>
        <authorList>
            <consortium name="International Brachypodium Initiative"/>
        </authorList>
    </citation>
    <scope>NUCLEOTIDE SEQUENCE [LARGE SCALE GENOMIC DNA]</scope>
    <source>
        <strain evidence="3 4">Bd21</strain>
    </source>
</reference>
<protein>
    <submittedName>
        <fullName evidence="3 4">Uncharacterized protein</fullName>
    </submittedName>
</protein>
<feature type="region of interest" description="Disordered" evidence="2">
    <location>
        <begin position="433"/>
        <end position="482"/>
    </location>
</feature>
<feature type="region of interest" description="Disordered" evidence="2">
    <location>
        <begin position="1"/>
        <end position="100"/>
    </location>
</feature>
<proteinExistence type="predicted"/>
<feature type="compositionally biased region" description="Basic and acidic residues" evidence="2">
    <location>
        <begin position="39"/>
        <end position="52"/>
    </location>
</feature>
<dbReference type="STRING" id="15368.A0A0Q3MNH7"/>
<dbReference type="EnsemblPlants" id="KQK05710">
    <property type="protein sequence ID" value="KQK05710"/>
    <property type="gene ID" value="BRADI_2g22060v3"/>
</dbReference>
<keyword evidence="1" id="KW-0175">Coiled coil</keyword>
<feature type="compositionally biased region" description="Polar residues" evidence="2">
    <location>
        <begin position="449"/>
        <end position="458"/>
    </location>
</feature>
<feature type="region of interest" description="Disordered" evidence="2">
    <location>
        <begin position="125"/>
        <end position="154"/>
    </location>
</feature>
<dbReference type="InParanoid" id="A0A0Q3MNH7"/>
<dbReference type="EMBL" id="CM000881">
    <property type="protein sequence ID" value="KQK05710.1"/>
    <property type="molecule type" value="Genomic_DNA"/>
</dbReference>
<evidence type="ECO:0000256" key="1">
    <source>
        <dbReference type="SAM" id="Coils"/>
    </source>
</evidence>
<dbReference type="PANTHER" id="PTHR31016">
    <property type="entry name" value="OS04G0228100 PROTEIN"/>
    <property type="match status" value="1"/>
</dbReference>
<name>A0A0Q3MNH7_BRADI</name>
<reference evidence="4" key="3">
    <citation type="submission" date="2018-08" db="UniProtKB">
        <authorList>
            <consortium name="EnsemblPlants"/>
        </authorList>
    </citation>
    <scope>IDENTIFICATION</scope>
    <source>
        <strain evidence="4">cv. Bd21</strain>
    </source>
</reference>
<dbReference type="Gramene" id="KQK05710">
    <property type="protein sequence ID" value="KQK05710"/>
    <property type="gene ID" value="BRADI_2g22060v3"/>
</dbReference>
<feature type="region of interest" description="Disordered" evidence="2">
    <location>
        <begin position="379"/>
        <end position="412"/>
    </location>
</feature>
<evidence type="ECO:0000256" key="2">
    <source>
        <dbReference type="SAM" id="MobiDB-lite"/>
    </source>
</evidence>
<reference evidence="3" key="2">
    <citation type="submission" date="2017-06" db="EMBL/GenBank/DDBJ databases">
        <title>WGS assembly of Brachypodium distachyon.</title>
        <authorList>
            <consortium name="The International Brachypodium Initiative"/>
            <person name="Lucas S."/>
            <person name="Harmon-Smith M."/>
            <person name="Lail K."/>
            <person name="Tice H."/>
            <person name="Grimwood J."/>
            <person name="Bruce D."/>
            <person name="Barry K."/>
            <person name="Shu S."/>
            <person name="Lindquist E."/>
            <person name="Wang M."/>
            <person name="Pitluck S."/>
            <person name="Vogel J.P."/>
            <person name="Garvin D.F."/>
            <person name="Mockler T.C."/>
            <person name="Schmutz J."/>
            <person name="Rokhsar D."/>
            <person name="Bevan M.W."/>
        </authorList>
    </citation>
    <scope>NUCLEOTIDE SEQUENCE</scope>
    <source>
        <strain evidence="3">Bd21</strain>
    </source>
</reference>
<evidence type="ECO:0000313" key="5">
    <source>
        <dbReference type="Proteomes" id="UP000008810"/>
    </source>
</evidence>
<feature type="coiled-coil region" evidence="1">
    <location>
        <begin position="260"/>
        <end position="368"/>
    </location>
</feature>